<keyword evidence="2" id="KW-1185">Reference proteome</keyword>
<evidence type="ECO:0000313" key="2">
    <source>
        <dbReference type="Proteomes" id="UP001341840"/>
    </source>
</evidence>
<name>A0ABU6RIB3_9FABA</name>
<organism evidence="1 2">
    <name type="scientific">Stylosanthes scabra</name>
    <dbReference type="NCBI Taxonomy" id="79078"/>
    <lineage>
        <taxon>Eukaryota</taxon>
        <taxon>Viridiplantae</taxon>
        <taxon>Streptophyta</taxon>
        <taxon>Embryophyta</taxon>
        <taxon>Tracheophyta</taxon>
        <taxon>Spermatophyta</taxon>
        <taxon>Magnoliopsida</taxon>
        <taxon>eudicotyledons</taxon>
        <taxon>Gunneridae</taxon>
        <taxon>Pentapetalae</taxon>
        <taxon>rosids</taxon>
        <taxon>fabids</taxon>
        <taxon>Fabales</taxon>
        <taxon>Fabaceae</taxon>
        <taxon>Papilionoideae</taxon>
        <taxon>50 kb inversion clade</taxon>
        <taxon>dalbergioids sensu lato</taxon>
        <taxon>Dalbergieae</taxon>
        <taxon>Pterocarpus clade</taxon>
        <taxon>Stylosanthes</taxon>
    </lineage>
</organism>
<accession>A0ABU6RIB3</accession>
<proteinExistence type="predicted"/>
<comment type="caution">
    <text evidence="1">The sequence shown here is derived from an EMBL/GenBank/DDBJ whole genome shotgun (WGS) entry which is preliminary data.</text>
</comment>
<evidence type="ECO:0000313" key="1">
    <source>
        <dbReference type="EMBL" id="MED6123806.1"/>
    </source>
</evidence>
<dbReference type="EMBL" id="JASCZI010030597">
    <property type="protein sequence ID" value="MED6123806.1"/>
    <property type="molecule type" value="Genomic_DNA"/>
</dbReference>
<feature type="non-terminal residue" evidence="1">
    <location>
        <position position="73"/>
    </location>
</feature>
<protein>
    <submittedName>
        <fullName evidence="1">Uncharacterized protein</fullName>
    </submittedName>
</protein>
<reference evidence="1 2" key="1">
    <citation type="journal article" date="2023" name="Plants (Basel)">
        <title>Bridging the Gap: Combining Genomics and Transcriptomics Approaches to Understand Stylosanthes scabra, an Orphan Legume from the Brazilian Caatinga.</title>
        <authorList>
            <person name="Ferreira-Neto J.R.C."/>
            <person name="da Silva M.D."/>
            <person name="Binneck E."/>
            <person name="de Melo N.F."/>
            <person name="da Silva R.H."/>
            <person name="de Melo A.L.T.M."/>
            <person name="Pandolfi V."/>
            <person name="Bustamante F.O."/>
            <person name="Brasileiro-Vidal A.C."/>
            <person name="Benko-Iseppon A.M."/>
        </authorList>
    </citation>
    <scope>NUCLEOTIDE SEQUENCE [LARGE SCALE GENOMIC DNA]</scope>
    <source>
        <tissue evidence="1">Leaves</tissue>
    </source>
</reference>
<sequence length="73" mass="8264">MKNEEIMKKSLEAKTITHVHALKEWCARTSSIGVYAPKALCVHTRQTWVARITELCADDLSYWSLKATDGRNG</sequence>
<gene>
    <name evidence="1" type="ORF">PIB30_052956</name>
</gene>
<dbReference type="Proteomes" id="UP001341840">
    <property type="component" value="Unassembled WGS sequence"/>
</dbReference>